<evidence type="ECO:0008006" key="2">
    <source>
        <dbReference type="Google" id="ProtNLM"/>
    </source>
</evidence>
<protein>
    <recommendedName>
        <fullName evidence="2">O-fucosyltransferase family protein</fullName>
    </recommendedName>
</protein>
<sequence>MVINFTRSGLGGLNNLLWSVTHAIKSGCKNAQHMYHTASDECFPVVLLPRLPVDLLHTAMELPNASFVHFSEIFDVDRLTSVVLQRLRCLVTDDRTFNRFLTSGSIVKDITFVNKEDASIFSQSEVRGSTNDLVYRGLSPSTRINRILERCTSQMRLKFGYSGYVAVHLRLEEDWWQYHCRNNQIEVTNRLCFESEEIVSIVLSTNRLNRFRNFLLVHSALLTRPGDTKQKIDPLPHWPPNKTVISVQNLQCLNDKLKYTEQASLSFFLAGASTEFVGLKGSSFTDGVKRYRTGRCLNCEYPAFYFNVPEVLYSRAVGIS</sequence>
<reference evidence="1" key="1">
    <citation type="submission" date="2014-05" db="EMBL/GenBank/DDBJ databases">
        <title>The transcriptome of the halophilic microalga Tetraselmis sp. GSL018 isolated from the Great Salt Lake, Utah.</title>
        <authorList>
            <person name="Jinkerson R.E."/>
            <person name="D'Adamo S."/>
            <person name="Posewitz M.C."/>
        </authorList>
    </citation>
    <scope>NUCLEOTIDE SEQUENCE</scope>
    <source>
        <strain evidence="1">GSL018</strain>
    </source>
</reference>
<organism evidence="1">
    <name type="scientific">Tetraselmis sp. GSL018</name>
    <dbReference type="NCBI Taxonomy" id="582737"/>
    <lineage>
        <taxon>Eukaryota</taxon>
        <taxon>Viridiplantae</taxon>
        <taxon>Chlorophyta</taxon>
        <taxon>core chlorophytes</taxon>
        <taxon>Chlorodendrophyceae</taxon>
        <taxon>Chlorodendrales</taxon>
        <taxon>Chlorodendraceae</taxon>
        <taxon>Tetraselmis</taxon>
    </lineage>
</organism>
<dbReference type="Gene3D" id="3.40.50.11350">
    <property type="match status" value="1"/>
</dbReference>
<evidence type="ECO:0000313" key="1">
    <source>
        <dbReference type="EMBL" id="JAC65409.1"/>
    </source>
</evidence>
<dbReference type="AlphaFoldDB" id="A0A061R3R6"/>
<dbReference type="EMBL" id="GBEZ01021333">
    <property type="protein sequence ID" value="JAC65409.1"/>
    <property type="molecule type" value="Transcribed_RNA"/>
</dbReference>
<accession>A0A061R3R6</accession>
<name>A0A061R3R6_9CHLO</name>
<proteinExistence type="predicted"/>
<gene>
    <name evidence="1" type="ORF">TSPGSL018_16100</name>
</gene>